<comment type="caution">
    <text evidence="4">The sequence shown here is derived from an EMBL/GenBank/DDBJ whole genome shotgun (WGS) entry which is preliminary data.</text>
</comment>
<evidence type="ECO:0000313" key="4">
    <source>
        <dbReference type="EMBL" id="MDP9848990.1"/>
    </source>
</evidence>
<reference evidence="4 5" key="1">
    <citation type="submission" date="2023-07" db="EMBL/GenBank/DDBJ databases">
        <title>Sequencing the genomes of 1000 actinobacteria strains.</title>
        <authorList>
            <person name="Klenk H.-P."/>
        </authorList>
    </citation>
    <scope>NUCLEOTIDE SEQUENCE [LARGE SCALE GENOMIC DNA]</scope>
    <source>
        <strain evidence="4 5">DSM 46740</strain>
    </source>
</reference>
<dbReference type="PANTHER" id="PTHR35807:SF1">
    <property type="entry name" value="TRANSCRIPTIONAL REGULATOR REDD"/>
    <property type="match status" value="1"/>
</dbReference>
<keyword evidence="4" id="KW-0238">DNA-binding</keyword>
<dbReference type="PANTHER" id="PTHR35807">
    <property type="entry name" value="TRANSCRIPTIONAL REGULATOR REDD-RELATED"/>
    <property type="match status" value="1"/>
</dbReference>
<dbReference type="SUPFAM" id="SSF48452">
    <property type="entry name" value="TPR-like"/>
    <property type="match status" value="1"/>
</dbReference>
<dbReference type="Proteomes" id="UP001225356">
    <property type="component" value="Unassembled WGS sequence"/>
</dbReference>
<evidence type="ECO:0000256" key="2">
    <source>
        <dbReference type="ARBA" id="ARBA00023163"/>
    </source>
</evidence>
<accession>A0ABT9QRD6</accession>
<dbReference type="EMBL" id="JAUSQU010000001">
    <property type="protein sequence ID" value="MDP9848990.1"/>
    <property type="molecule type" value="Genomic_DNA"/>
</dbReference>
<evidence type="ECO:0000259" key="3">
    <source>
        <dbReference type="SMART" id="SM01043"/>
    </source>
</evidence>
<dbReference type="Gene3D" id="1.10.10.10">
    <property type="entry name" value="Winged helix-like DNA-binding domain superfamily/Winged helix DNA-binding domain"/>
    <property type="match status" value="1"/>
</dbReference>
<gene>
    <name evidence="4" type="ORF">J2853_008201</name>
</gene>
<dbReference type="GO" id="GO:0003677">
    <property type="term" value="F:DNA binding"/>
    <property type="evidence" value="ECO:0007669"/>
    <property type="project" value="UniProtKB-KW"/>
</dbReference>
<keyword evidence="5" id="KW-1185">Reference proteome</keyword>
<evidence type="ECO:0000313" key="5">
    <source>
        <dbReference type="Proteomes" id="UP001225356"/>
    </source>
</evidence>
<sequence>MGNGDRSSLHVTLLGGFRLFAGSDQMTLSGGSERLLAFTALCGQAVPRNLIAGTLWPDTSEQRAYSSLRSALARLDGVGRKILDVGATEIRLSPEVRVDLHGARALARRVLDPAVMTEEEDLSAKAVEALSGGLLPGWYDGWVLAEAEEWQQLRLHALEALTADFIMAGRFADAVSAAGVAVRAEPLRESACAALIRAHLAEGNQAEALRHFKRYERHLHEELALRPTPQLRELLAELHGALGR</sequence>
<dbReference type="InterPro" id="IPR051677">
    <property type="entry name" value="AfsR-DnrI-RedD_regulator"/>
</dbReference>
<keyword evidence="1" id="KW-0805">Transcription regulation</keyword>
<dbReference type="RefSeq" id="WP_307566589.1">
    <property type="nucleotide sequence ID" value="NZ_JAUSQU010000001.1"/>
</dbReference>
<dbReference type="Pfam" id="PF03704">
    <property type="entry name" value="BTAD"/>
    <property type="match status" value="1"/>
</dbReference>
<proteinExistence type="predicted"/>
<dbReference type="Gene3D" id="1.25.40.10">
    <property type="entry name" value="Tetratricopeptide repeat domain"/>
    <property type="match status" value="1"/>
</dbReference>
<evidence type="ECO:0000256" key="1">
    <source>
        <dbReference type="ARBA" id="ARBA00023015"/>
    </source>
</evidence>
<organism evidence="4 5">
    <name type="scientific">Streptosporangium lutulentum</name>
    <dbReference type="NCBI Taxonomy" id="1461250"/>
    <lineage>
        <taxon>Bacteria</taxon>
        <taxon>Bacillati</taxon>
        <taxon>Actinomycetota</taxon>
        <taxon>Actinomycetes</taxon>
        <taxon>Streptosporangiales</taxon>
        <taxon>Streptosporangiaceae</taxon>
        <taxon>Streptosporangium</taxon>
    </lineage>
</organism>
<protein>
    <submittedName>
        <fullName evidence="4">DNA-binding SARP family transcriptional activator</fullName>
    </submittedName>
</protein>
<keyword evidence="2" id="KW-0804">Transcription</keyword>
<feature type="domain" description="Bacterial transcriptional activator" evidence="3">
    <location>
        <begin position="98"/>
        <end position="239"/>
    </location>
</feature>
<dbReference type="InterPro" id="IPR011990">
    <property type="entry name" value="TPR-like_helical_dom_sf"/>
</dbReference>
<name>A0ABT9QRD6_9ACTN</name>
<dbReference type="SMART" id="SM01043">
    <property type="entry name" value="BTAD"/>
    <property type="match status" value="1"/>
</dbReference>
<dbReference type="InterPro" id="IPR036388">
    <property type="entry name" value="WH-like_DNA-bd_sf"/>
</dbReference>
<dbReference type="InterPro" id="IPR005158">
    <property type="entry name" value="BTAD"/>
</dbReference>